<dbReference type="AlphaFoldDB" id="A0A1W1BCN2"/>
<name>A0A1W1BCN2_9ZZZZ</name>
<organism evidence="3">
    <name type="scientific">hydrothermal vent metagenome</name>
    <dbReference type="NCBI Taxonomy" id="652676"/>
    <lineage>
        <taxon>unclassified sequences</taxon>
        <taxon>metagenomes</taxon>
        <taxon>ecological metagenomes</taxon>
    </lineage>
</organism>
<proteinExistence type="inferred from homology"/>
<dbReference type="InterPro" id="IPR036291">
    <property type="entry name" value="NAD(P)-bd_dom_sf"/>
</dbReference>
<evidence type="ECO:0000256" key="1">
    <source>
        <dbReference type="ARBA" id="ARBA00006484"/>
    </source>
</evidence>
<evidence type="ECO:0000256" key="2">
    <source>
        <dbReference type="ARBA" id="ARBA00023002"/>
    </source>
</evidence>
<dbReference type="SUPFAM" id="SSF51735">
    <property type="entry name" value="NAD(P)-binding Rossmann-fold domains"/>
    <property type="match status" value="1"/>
</dbReference>
<dbReference type="EMBL" id="FPHF01000011">
    <property type="protein sequence ID" value="SFV51239.1"/>
    <property type="molecule type" value="Genomic_DNA"/>
</dbReference>
<accession>A0A1W1BCN2</accession>
<gene>
    <name evidence="3" type="ORF">MNB_SM-4-517</name>
</gene>
<dbReference type="Gene3D" id="3.40.50.720">
    <property type="entry name" value="NAD(P)-binding Rossmann-like Domain"/>
    <property type="match status" value="1"/>
</dbReference>
<reference evidence="3" key="1">
    <citation type="submission" date="2016-10" db="EMBL/GenBank/DDBJ databases">
        <authorList>
            <person name="de Groot N.N."/>
        </authorList>
    </citation>
    <scope>NUCLEOTIDE SEQUENCE</scope>
</reference>
<dbReference type="Pfam" id="PF00106">
    <property type="entry name" value="adh_short"/>
    <property type="match status" value="1"/>
</dbReference>
<dbReference type="GO" id="GO:0016020">
    <property type="term" value="C:membrane"/>
    <property type="evidence" value="ECO:0007669"/>
    <property type="project" value="TreeGrafter"/>
</dbReference>
<dbReference type="InterPro" id="IPR002347">
    <property type="entry name" value="SDR_fam"/>
</dbReference>
<dbReference type="PANTHER" id="PTHR44196:SF3">
    <property type="entry name" value="SHORT CHAIN DEHYDROGENASE FAMILY PROTEIN"/>
    <property type="match status" value="1"/>
</dbReference>
<protein>
    <submittedName>
        <fullName evidence="3">Oxidoreductase, short-chain dehydrogenase/reductase family</fullName>
        <ecNumber evidence="3">1.1.1.-</ecNumber>
    </submittedName>
</protein>
<evidence type="ECO:0000313" key="3">
    <source>
        <dbReference type="EMBL" id="SFV51239.1"/>
    </source>
</evidence>
<dbReference type="PRINTS" id="PR00081">
    <property type="entry name" value="GDHRDH"/>
</dbReference>
<comment type="similarity">
    <text evidence="1">Belongs to the short-chain dehydrogenases/reductases (SDR) family.</text>
</comment>
<keyword evidence="2 3" id="KW-0560">Oxidoreductase</keyword>
<dbReference type="GO" id="GO:0016491">
    <property type="term" value="F:oxidoreductase activity"/>
    <property type="evidence" value="ECO:0007669"/>
    <property type="project" value="UniProtKB-KW"/>
</dbReference>
<dbReference type="PROSITE" id="PS00061">
    <property type="entry name" value="ADH_SHORT"/>
    <property type="match status" value="1"/>
</dbReference>
<dbReference type="PANTHER" id="PTHR44196">
    <property type="entry name" value="DEHYDROGENASE/REDUCTASE SDR FAMILY MEMBER 7B"/>
    <property type="match status" value="1"/>
</dbReference>
<dbReference type="InterPro" id="IPR020904">
    <property type="entry name" value="Sc_DH/Rdtase_CS"/>
</dbReference>
<dbReference type="EC" id="1.1.1.-" evidence="3"/>
<sequence length="246" mass="27799">MKILITGASSGLGAELARQYASLDNELILLARREDKLYALRSELFETCKSVEVIVADVRDFKLLQEKIQKITTLDMVILNAGISLGHSGNTEYIPTIEEFENLYRVNVLSSHAILEILLPVFKAQGHGKIVFISSLASLFTMPSSKIYSSSKRALNAYAEGIRYKYNSYGIKVINILPGFIKSELTDKNEFNMPFLLETKVGVSKIIKAIQKNKRTYIFPLRFYLIIRLLNLLPSFLREKIVNSLA</sequence>